<keyword evidence="9" id="KW-0492">Microsome</keyword>
<dbReference type="Gene3D" id="1.10.630.10">
    <property type="entry name" value="Cytochrome P450"/>
    <property type="match status" value="2"/>
</dbReference>
<evidence type="ECO:0000313" key="15">
    <source>
        <dbReference type="EMBL" id="CAG9565021.1"/>
    </source>
</evidence>
<keyword evidence="6 14" id="KW-0349">Heme</keyword>
<keyword evidence="7 14" id="KW-0479">Metal-binding</keyword>
<dbReference type="GO" id="GO:0005789">
    <property type="term" value="C:endoplasmic reticulum membrane"/>
    <property type="evidence" value="ECO:0007669"/>
    <property type="project" value="UniProtKB-SubCell"/>
</dbReference>
<comment type="similarity">
    <text evidence="5 14">Belongs to the cytochrome P450 family.</text>
</comment>
<dbReference type="EMBL" id="CAKASE010000052">
    <property type="protein sequence ID" value="CAG9565021.1"/>
    <property type="molecule type" value="Genomic_DNA"/>
</dbReference>
<comment type="cofactor">
    <cofactor evidence="1">
        <name>heme</name>
        <dbReference type="ChEBI" id="CHEBI:30413"/>
    </cofactor>
</comment>
<keyword evidence="10 14" id="KW-0560">Oxidoreductase</keyword>
<dbReference type="GO" id="GO:0005506">
    <property type="term" value="F:iron ion binding"/>
    <property type="evidence" value="ECO:0007669"/>
    <property type="project" value="InterPro"/>
</dbReference>
<keyword evidence="8" id="KW-0256">Endoplasmic reticulum</keyword>
<dbReference type="GO" id="GO:0016705">
    <property type="term" value="F:oxidoreductase activity, acting on paired donors, with incorporation or reduction of molecular oxygen"/>
    <property type="evidence" value="ECO:0007669"/>
    <property type="project" value="InterPro"/>
</dbReference>
<evidence type="ECO:0000256" key="13">
    <source>
        <dbReference type="ARBA" id="ARBA00023136"/>
    </source>
</evidence>
<evidence type="ECO:0000256" key="4">
    <source>
        <dbReference type="ARBA" id="ARBA00004406"/>
    </source>
</evidence>
<comment type="function">
    <text evidence="2">May be involved in the metabolism of insect hormones and in the breakdown of synthetic insecticides.</text>
</comment>
<dbReference type="GO" id="GO:0004497">
    <property type="term" value="F:monooxygenase activity"/>
    <property type="evidence" value="ECO:0007669"/>
    <property type="project" value="UniProtKB-KW"/>
</dbReference>
<evidence type="ECO:0000256" key="6">
    <source>
        <dbReference type="ARBA" id="ARBA00022617"/>
    </source>
</evidence>
<dbReference type="Proteomes" id="UP000789524">
    <property type="component" value="Unassembled WGS sequence"/>
</dbReference>
<dbReference type="Pfam" id="PF00067">
    <property type="entry name" value="p450"/>
    <property type="match status" value="2"/>
</dbReference>
<protein>
    <submittedName>
        <fullName evidence="15">(African queen) hypothetical protein</fullName>
    </submittedName>
</protein>
<evidence type="ECO:0000256" key="1">
    <source>
        <dbReference type="ARBA" id="ARBA00001971"/>
    </source>
</evidence>
<dbReference type="PANTHER" id="PTHR24291:SF189">
    <property type="entry name" value="CYTOCHROME P450 4C3-RELATED"/>
    <property type="match status" value="1"/>
</dbReference>
<dbReference type="AlphaFoldDB" id="A0A8J2QTU5"/>
<dbReference type="PRINTS" id="PR00385">
    <property type="entry name" value="P450"/>
</dbReference>
<gene>
    <name evidence="15" type="ORF">DCHRY22_LOCUS5929</name>
</gene>
<evidence type="ECO:0000313" key="16">
    <source>
        <dbReference type="Proteomes" id="UP000789524"/>
    </source>
</evidence>
<evidence type="ECO:0000256" key="12">
    <source>
        <dbReference type="ARBA" id="ARBA00023033"/>
    </source>
</evidence>
<dbReference type="OrthoDB" id="1470350at2759"/>
<reference evidence="15" key="1">
    <citation type="submission" date="2021-09" db="EMBL/GenBank/DDBJ databases">
        <authorList>
            <person name="Martin H S."/>
        </authorList>
    </citation>
    <scope>NUCLEOTIDE SEQUENCE</scope>
</reference>
<dbReference type="InterPro" id="IPR002401">
    <property type="entry name" value="Cyt_P450_E_grp-I"/>
</dbReference>
<evidence type="ECO:0000256" key="3">
    <source>
        <dbReference type="ARBA" id="ARBA00004174"/>
    </source>
</evidence>
<evidence type="ECO:0000256" key="14">
    <source>
        <dbReference type="RuleBase" id="RU000461"/>
    </source>
</evidence>
<dbReference type="PRINTS" id="PR00463">
    <property type="entry name" value="EP450I"/>
</dbReference>
<name>A0A8J2QTU5_9NEOP</name>
<dbReference type="SUPFAM" id="SSF48264">
    <property type="entry name" value="Cytochrome P450"/>
    <property type="match status" value="2"/>
</dbReference>
<evidence type="ECO:0000256" key="5">
    <source>
        <dbReference type="ARBA" id="ARBA00010617"/>
    </source>
</evidence>
<evidence type="ECO:0000256" key="9">
    <source>
        <dbReference type="ARBA" id="ARBA00022848"/>
    </source>
</evidence>
<organism evidence="15 16">
    <name type="scientific">Danaus chrysippus</name>
    <name type="common">African queen</name>
    <dbReference type="NCBI Taxonomy" id="151541"/>
    <lineage>
        <taxon>Eukaryota</taxon>
        <taxon>Metazoa</taxon>
        <taxon>Ecdysozoa</taxon>
        <taxon>Arthropoda</taxon>
        <taxon>Hexapoda</taxon>
        <taxon>Insecta</taxon>
        <taxon>Pterygota</taxon>
        <taxon>Neoptera</taxon>
        <taxon>Endopterygota</taxon>
        <taxon>Lepidoptera</taxon>
        <taxon>Glossata</taxon>
        <taxon>Ditrysia</taxon>
        <taxon>Papilionoidea</taxon>
        <taxon>Nymphalidae</taxon>
        <taxon>Danainae</taxon>
        <taxon>Danaini</taxon>
        <taxon>Danaina</taxon>
        <taxon>Danaus</taxon>
        <taxon>Anosia</taxon>
    </lineage>
</organism>
<evidence type="ECO:0000256" key="7">
    <source>
        <dbReference type="ARBA" id="ARBA00022723"/>
    </source>
</evidence>
<comment type="caution">
    <text evidence="15">The sequence shown here is derived from an EMBL/GenBank/DDBJ whole genome shotgun (WGS) entry which is preliminary data.</text>
</comment>
<keyword evidence="13" id="KW-0472">Membrane</keyword>
<dbReference type="InterPro" id="IPR017972">
    <property type="entry name" value="Cyt_P450_CS"/>
</dbReference>
<evidence type="ECO:0000256" key="8">
    <source>
        <dbReference type="ARBA" id="ARBA00022824"/>
    </source>
</evidence>
<sequence>MAREWSGNGTCCGLEGKRKKKFGGTFTRSVVSSYQEVYNHQARRLVEELKVHVGKPPFDSMHCIAHRTLETICQTGLGYTDFTDNIVTEEYYDAFNRSLELILLRGFNILYHCDWLYRLTSGYADMKKQVAVLNSVSETIIKKKLQRRQKEKNNKNTNEFVQEKKPSFKSFLDILLDLSENDPSLTEYQIMSEVNTLIVGGQETVAVTLFFAFLMLGSHPDVEEKLHAEVINILGDKPDVDKEDLSRMVYCEAVIFETLRMFPPIPTVLRYADRDLKLDSYTIPRGTTVVLNAWGSGRSESLWGNQASSFRPERWLYGEPCMSSCLAFSVGRRSCIETGLGYTDFTDNIVTQEYYDAFNRSLELILLRGFNILYHCDWLYRRTSGYADMKKQVAVLNSVSETIIKKKLQRRQKEKNNKNTNEFVQEKKPSFKSFLDILLDLSENDPSLTEYQIMSEVNTLIVGGQETVAVTLFFAFLMLGSHPDVEEKLHAEVINILGDKPDVDKEDLSRMVYCEAVIFETLRMFPPIPTVLRYADRDLKLDSYTIPRGTTVVLNAWGSGRSESLWGSQASSFRPERWLYGEPCMTSCLAFSVGRRSCIGRTYANAILKTMLAHCVRRFRFHSDTKKLKIKMDLVLRPISGHLLEVELRNDSR</sequence>
<keyword evidence="16" id="KW-1185">Reference proteome</keyword>
<evidence type="ECO:0000256" key="2">
    <source>
        <dbReference type="ARBA" id="ARBA00003690"/>
    </source>
</evidence>
<dbReference type="InterPro" id="IPR050196">
    <property type="entry name" value="Cytochrome_P450_Monoox"/>
</dbReference>
<proteinExistence type="inferred from homology"/>
<dbReference type="GO" id="GO:0020037">
    <property type="term" value="F:heme binding"/>
    <property type="evidence" value="ECO:0007669"/>
    <property type="project" value="InterPro"/>
</dbReference>
<accession>A0A8J2QTU5</accession>
<evidence type="ECO:0000256" key="10">
    <source>
        <dbReference type="ARBA" id="ARBA00023002"/>
    </source>
</evidence>
<comment type="subcellular location">
    <subcellularLocation>
        <location evidence="4">Endoplasmic reticulum membrane</location>
        <topology evidence="4">Peripheral membrane protein</topology>
    </subcellularLocation>
    <subcellularLocation>
        <location evidence="3">Microsome membrane</location>
        <topology evidence="3">Peripheral membrane protein</topology>
    </subcellularLocation>
</comment>
<dbReference type="InterPro" id="IPR001128">
    <property type="entry name" value="Cyt_P450"/>
</dbReference>
<keyword evidence="12 14" id="KW-0503">Monooxygenase</keyword>
<evidence type="ECO:0000256" key="11">
    <source>
        <dbReference type="ARBA" id="ARBA00023004"/>
    </source>
</evidence>
<keyword evidence="11 14" id="KW-0408">Iron</keyword>
<dbReference type="InterPro" id="IPR036396">
    <property type="entry name" value="Cyt_P450_sf"/>
</dbReference>
<dbReference type="PROSITE" id="PS00086">
    <property type="entry name" value="CYTOCHROME_P450"/>
    <property type="match status" value="1"/>
</dbReference>
<dbReference type="PANTHER" id="PTHR24291">
    <property type="entry name" value="CYTOCHROME P450 FAMILY 4"/>
    <property type="match status" value="1"/>
</dbReference>